<keyword evidence="3" id="KW-1185">Reference proteome</keyword>
<gene>
    <name evidence="2" type="ORF">POL25_42145</name>
</gene>
<dbReference type="RefSeq" id="WP_272092103.1">
    <property type="nucleotide sequence ID" value="NZ_JAQNDL010000005.1"/>
</dbReference>
<dbReference type="InterPro" id="IPR038522">
    <property type="entry name" value="T4/T6SS_DotU_sf"/>
</dbReference>
<feature type="domain" description="Type IV / VI secretion system DotU" evidence="1">
    <location>
        <begin position="82"/>
        <end position="238"/>
    </location>
</feature>
<reference evidence="2 3" key="1">
    <citation type="submission" date="2022-11" db="EMBL/GenBank/DDBJ databases">
        <title>Minimal conservation of predation-associated metabolite biosynthetic gene clusters underscores biosynthetic potential of Myxococcota including descriptions for ten novel species: Archangium lansinium sp. nov., Myxococcus landrumus sp. nov., Nannocystis bai.</title>
        <authorList>
            <person name="Ahearne A."/>
            <person name="Stevens C."/>
            <person name="Dowd S."/>
        </authorList>
    </citation>
    <scope>NUCLEOTIDE SEQUENCE [LARGE SCALE GENOMIC DNA]</scope>
    <source>
        <strain evidence="2 3">BB15-2</strain>
    </source>
</reference>
<organism evidence="2 3">
    <name type="scientific">Nannocystis bainbridge</name>
    <dbReference type="NCBI Taxonomy" id="2995303"/>
    <lineage>
        <taxon>Bacteria</taxon>
        <taxon>Pseudomonadati</taxon>
        <taxon>Myxococcota</taxon>
        <taxon>Polyangia</taxon>
        <taxon>Nannocystales</taxon>
        <taxon>Nannocystaceae</taxon>
        <taxon>Nannocystis</taxon>
    </lineage>
</organism>
<dbReference type="Pfam" id="PF09850">
    <property type="entry name" value="DotU"/>
    <property type="match status" value="1"/>
</dbReference>
<sequence>MTRQALWTVLLDLSAEIDALVAAEAADLPGRRPLTTAPPRVATPLRETAWRDVRAGTGAIEVPAPMRTDGLDERDHERLGGLREAVRRRLETLWAAFAGEPGFERIRRALLVHFDERIMRLLPDYLRLSWPLMQTEFTRTTTGGSEFFTAIDDALHDPRTPALVLEVYYYCLSHGFVGMFATDSGQIHFYKQRLAERIPHPSAVSEPLDPEPGELPQPWPTWRYYALGLLVVVASAWLLTALSNHPVGGML</sequence>
<evidence type="ECO:0000259" key="1">
    <source>
        <dbReference type="Pfam" id="PF09850"/>
    </source>
</evidence>
<name>A0ABT5ECH1_9BACT</name>
<dbReference type="Gene3D" id="1.25.40.590">
    <property type="entry name" value="Type IV / VI secretion system, DotU"/>
    <property type="match status" value="1"/>
</dbReference>
<accession>A0ABT5ECH1</accession>
<dbReference type="EMBL" id="JAQNDL010000005">
    <property type="protein sequence ID" value="MDC0723559.1"/>
    <property type="molecule type" value="Genomic_DNA"/>
</dbReference>
<dbReference type="Proteomes" id="UP001221686">
    <property type="component" value="Unassembled WGS sequence"/>
</dbReference>
<comment type="caution">
    <text evidence="2">The sequence shown here is derived from an EMBL/GenBank/DDBJ whole genome shotgun (WGS) entry which is preliminary data.</text>
</comment>
<proteinExistence type="predicted"/>
<evidence type="ECO:0000313" key="3">
    <source>
        <dbReference type="Proteomes" id="UP001221686"/>
    </source>
</evidence>
<evidence type="ECO:0000313" key="2">
    <source>
        <dbReference type="EMBL" id="MDC0723559.1"/>
    </source>
</evidence>
<dbReference type="InterPro" id="IPR017732">
    <property type="entry name" value="T4/T6SS_DotU"/>
</dbReference>
<protein>
    <submittedName>
        <fullName evidence="2">DotU family type IV/VI secretion system protein</fullName>
    </submittedName>
</protein>